<proteinExistence type="predicted"/>
<dbReference type="EMBL" id="MLJW01008830">
    <property type="protein sequence ID" value="OIQ63639.1"/>
    <property type="molecule type" value="Genomic_DNA"/>
</dbReference>
<name>A0A1J5P776_9ZZZZ</name>
<reference evidence="1" key="1">
    <citation type="submission" date="2016-10" db="EMBL/GenBank/DDBJ databases">
        <title>Sequence of Gallionella enrichment culture.</title>
        <authorList>
            <person name="Poehlein A."/>
            <person name="Muehling M."/>
            <person name="Daniel R."/>
        </authorList>
    </citation>
    <scope>NUCLEOTIDE SEQUENCE</scope>
</reference>
<dbReference type="AlphaFoldDB" id="A0A1J5P776"/>
<accession>A0A1J5P776</accession>
<comment type="caution">
    <text evidence="1">The sequence shown here is derived from an EMBL/GenBank/DDBJ whole genome shotgun (WGS) entry which is preliminary data.</text>
</comment>
<evidence type="ECO:0000313" key="1">
    <source>
        <dbReference type="EMBL" id="OIQ63639.1"/>
    </source>
</evidence>
<gene>
    <name evidence="1" type="ORF">GALL_548190</name>
</gene>
<sequence>MARQPDQRCNVDAHWTDQGAASAHGAAVVEQFLPFLQLFHGHFFLQVQCAVNCGERSGFAFVGLLERFEFPDQGIFRILGRDIEVTGFCAHAAVDAGFHVSGSDSAEILDEMAHRRFHPLCVRHVALLVVTQLGILHRETRLIEFEWVCAVNIRGTHIDAPLRSNKAPVLPRDTKTSAACMSLPKGNQISNTATDRMWTASSVS</sequence>
<organism evidence="1">
    <name type="scientific">mine drainage metagenome</name>
    <dbReference type="NCBI Taxonomy" id="410659"/>
    <lineage>
        <taxon>unclassified sequences</taxon>
        <taxon>metagenomes</taxon>
        <taxon>ecological metagenomes</taxon>
    </lineage>
</organism>
<protein>
    <submittedName>
        <fullName evidence="1">Uncharacterized protein</fullName>
    </submittedName>
</protein>